<gene>
    <name evidence="2" type="ORF">BFC18_15600</name>
</gene>
<feature type="domain" description="NrtR DNA-binding winged helix" evidence="1">
    <location>
        <begin position="161"/>
        <end position="212"/>
    </location>
</feature>
<dbReference type="SUPFAM" id="SSF55811">
    <property type="entry name" value="Nudix"/>
    <property type="match status" value="1"/>
</dbReference>
<dbReference type="PANTHER" id="PTHR43736:SF4">
    <property type="entry name" value="SLR1690 PROTEIN"/>
    <property type="match status" value="1"/>
</dbReference>
<keyword evidence="3" id="KW-1185">Reference proteome</keyword>
<dbReference type="InterPro" id="IPR036388">
    <property type="entry name" value="WH-like_DNA-bd_sf"/>
</dbReference>
<comment type="caution">
    <text evidence="2">The sequence shown here is derived from an EMBL/GenBank/DDBJ whole genome shotgun (WGS) entry which is preliminary data.</text>
</comment>
<evidence type="ECO:0000313" key="2">
    <source>
        <dbReference type="EMBL" id="OFC70002.1"/>
    </source>
</evidence>
<reference evidence="2 3" key="1">
    <citation type="submission" date="2016-08" db="EMBL/GenBank/DDBJ databases">
        <authorList>
            <person name="Seilhamer J.J."/>
        </authorList>
    </citation>
    <scope>NUCLEOTIDE SEQUENCE [LARGE SCALE GENOMIC DNA]</scope>
    <source>
        <strain evidence="2 3">KCTC 42603</strain>
    </source>
</reference>
<sequence length="232" mass="26660">MTKQAYPTPVCTIDAVLFRIHDEQLQVALIRRPSDARVYANVLALPGGFVHVDSDQNLNDTLLRNLKEKVALSPAYIAKLEFEGNISRDPEGWSITCPYLCLIDESASCSEQVCWMSVSDFLGESPSINLPFDHQQLIQKAFHRLYHRAKYSTEPNYFFREPFTLSELQTVYEIVLGKPLHKKNFRDRIEESDSVEETGESKIVKRSRAKLYTHKQPQKPHFFSRVLQGALD</sequence>
<organism evidence="2 3">
    <name type="scientific">Alteromonas confluentis</name>
    <dbReference type="NCBI Taxonomy" id="1656094"/>
    <lineage>
        <taxon>Bacteria</taxon>
        <taxon>Pseudomonadati</taxon>
        <taxon>Pseudomonadota</taxon>
        <taxon>Gammaproteobacteria</taxon>
        <taxon>Alteromonadales</taxon>
        <taxon>Alteromonadaceae</taxon>
        <taxon>Alteromonas/Salinimonas group</taxon>
        <taxon>Alteromonas</taxon>
    </lineage>
</organism>
<evidence type="ECO:0000313" key="3">
    <source>
        <dbReference type="Proteomes" id="UP000175691"/>
    </source>
</evidence>
<dbReference type="GO" id="GO:0003824">
    <property type="term" value="F:catalytic activity"/>
    <property type="evidence" value="ECO:0007669"/>
    <property type="project" value="UniProtKB-ARBA"/>
</dbReference>
<proteinExistence type="predicted"/>
<dbReference type="Gene3D" id="1.10.10.10">
    <property type="entry name" value="Winged helix-like DNA-binding domain superfamily/Winged helix DNA-binding domain"/>
    <property type="match status" value="1"/>
</dbReference>
<dbReference type="InterPro" id="IPR015797">
    <property type="entry name" value="NUDIX_hydrolase-like_dom_sf"/>
</dbReference>
<dbReference type="STRING" id="1656094.BFC18_15600"/>
<accession>A0A1E7Z972</accession>
<dbReference type="CDD" id="cd18873">
    <property type="entry name" value="NUDIX_NadM_like"/>
    <property type="match status" value="1"/>
</dbReference>
<dbReference type="OrthoDB" id="542521at2"/>
<dbReference type="EMBL" id="MDHN01000032">
    <property type="protein sequence ID" value="OFC70002.1"/>
    <property type="molecule type" value="Genomic_DNA"/>
</dbReference>
<dbReference type="InterPro" id="IPR054105">
    <property type="entry name" value="WHD_NrtR"/>
</dbReference>
<protein>
    <recommendedName>
        <fullName evidence="1">NrtR DNA-binding winged helix domain-containing protein</fullName>
    </recommendedName>
</protein>
<evidence type="ECO:0000259" key="1">
    <source>
        <dbReference type="Pfam" id="PF21906"/>
    </source>
</evidence>
<dbReference type="AlphaFoldDB" id="A0A1E7Z972"/>
<name>A0A1E7Z972_9ALTE</name>
<dbReference type="Proteomes" id="UP000175691">
    <property type="component" value="Unassembled WGS sequence"/>
</dbReference>
<dbReference type="RefSeq" id="WP_070126250.1">
    <property type="nucleotide sequence ID" value="NZ_MDHN01000032.1"/>
</dbReference>
<dbReference type="InterPro" id="IPR036390">
    <property type="entry name" value="WH_DNA-bd_sf"/>
</dbReference>
<dbReference type="PANTHER" id="PTHR43736">
    <property type="entry name" value="ADP-RIBOSE PYROPHOSPHATASE"/>
    <property type="match status" value="1"/>
</dbReference>
<dbReference type="Gene3D" id="3.90.79.10">
    <property type="entry name" value="Nucleoside Triphosphate Pyrophosphohydrolase"/>
    <property type="match status" value="1"/>
</dbReference>
<dbReference type="Pfam" id="PF21906">
    <property type="entry name" value="WHD_NrtR"/>
    <property type="match status" value="1"/>
</dbReference>
<dbReference type="SUPFAM" id="SSF46785">
    <property type="entry name" value="Winged helix' DNA-binding domain"/>
    <property type="match status" value="1"/>
</dbReference>